<dbReference type="EMBL" id="MH018573">
    <property type="protein sequence ID" value="AXM43511.1"/>
    <property type="molecule type" value="Genomic_DNA"/>
</dbReference>
<reference evidence="1" key="1">
    <citation type="journal article" date="2018" name="Clin. Microbiol. Infect.">
        <title>Faecal carriage of optrA-positive enterococci in asymptomatic healthy humans in Hangzhou, China.</title>
        <authorList>
            <person name="Cai J."/>
            <person name="Schwarz S."/>
            <person name="Chi D."/>
            <person name="Wang Z."/>
            <person name="Zhang R."/>
            <person name="Wang Y."/>
        </authorList>
    </citation>
    <scope>NUCLEOTIDE SEQUENCE</scope>
    <source>
        <strain evidence="1">C674</strain>
    </source>
</reference>
<dbReference type="AlphaFoldDB" id="A0A346D8X2"/>
<sequence length="91" mass="10940">MALMKGENTMKYPKLLQRLETLEMVTYFHDDNAEDMYRNIMQIVATAKPQTKEQEHQIIYDTLYLLETMHYEPLLDEPLSEFKVEEREPNN</sequence>
<accession>A0A346D8X2</accession>
<protein>
    <submittedName>
        <fullName evidence="1">Uncharacterized protein</fullName>
    </submittedName>
</protein>
<proteinExistence type="predicted"/>
<organism evidence="1">
    <name type="scientific">Enterococcus avium</name>
    <name type="common">Streptococcus avium</name>
    <dbReference type="NCBI Taxonomy" id="33945"/>
    <lineage>
        <taxon>Bacteria</taxon>
        <taxon>Bacillati</taxon>
        <taxon>Bacillota</taxon>
        <taxon>Bacilli</taxon>
        <taxon>Lactobacillales</taxon>
        <taxon>Enterococcaceae</taxon>
        <taxon>Enterococcus</taxon>
    </lineage>
</organism>
<evidence type="ECO:0000313" key="1">
    <source>
        <dbReference type="EMBL" id="AXM43511.1"/>
    </source>
</evidence>
<name>A0A346D8X2_ENTAV</name>